<keyword evidence="8" id="KW-1185">Reference proteome</keyword>
<comment type="similarity">
    <text evidence="1 3">Belongs to the TPP enzyme family.</text>
</comment>
<dbReference type="Pfam" id="PF02775">
    <property type="entry name" value="TPP_enzyme_C"/>
    <property type="match status" value="1"/>
</dbReference>
<dbReference type="NCBIfam" id="NF006129">
    <property type="entry name" value="PRK08273.1"/>
    <property type="match status" value="1"/>
</dbReference>
<dbReference type="RefSeq" id="WP_367995023.1">
    <property type="nucleotide sequence ID" value="NZ_JBFPJR010000032.1"/>
</dbReference>
<evidence type="ECO:0000256" key="1">
    <source>
        <dbReference type="ARBA" id="ARBA00007812"/>
    </source>
</evidence>
<dbReference type="Gene3D" id="3.40.50.1220">
    <property type="entry name" value="TPP-binding domain"/>
    <property type="match status" value="1"/>
</dbReference>
<dbReference type="CDD" id="cd07039">
    <property type="entry name" value="TPP_PYR_POX"/>
    <property type="match status" value="1"/>
</dbReference>
<dbReference type="PANTHER" id="PTHR42981">
    <property type="entry name" value="PYRUVATE DEHYDROGENASE [UBIQUINONE]"/>
    <property type="match status" value="1"/>
</dbReference>
<feature type="domain" description="Thiamine pyrophosphate enzyme N-terminal TPP-binding" evidence="6">
    <location>
        <begin position="4"/>
        <end position="120"/>
    </location>
</feature>
<gene>
    <name evidence="7" type="ORF">AB3X52_15615</name>
</gene>
<dbReference type="PANTHER" id="PTHR42981:SF2">
    <property type="entry name" value="PYRUVATE DEHYDROGENASE [UBIQUINONE]"/>
    <property type="match status" value="1"/>
</dbReference>
<dbReference type="InterPro" id="IPR047211">
    <property type="entry name" value="POXB-like"/>
</dbReference>
<dbReference type="SUPFAM" id="SSF52467">
    <property type="entry name" value="DHS-like NAD/FAD-binding domain"/>
    <property type="match status" value="1"/>
</dbReference>
<evidence type="ECO:0000256" key="3">
    <source>
        <dbReference type="RuleBase" id="RU362132"/>
    </source>
</evidence>
<feature type="domain" description="Thiamine pyrophosphate enzyme TPP-binding" evidence="5">
    <location>
        <begin position="388"/>
        <end position="543"/>
    </location>
</feature>
<dbReference type="Proteomes" id="UP001556631">
    <property type="component" value="Unassembled WGS sequence"/>
</dbReference>
<evidence type="ECO:0000259" key="6">
    <source>
        <dbReference type="Pfam" id="PF02776"/>
    </source>
</evidence>
<dbReference type="Pfam" id="PF00205">
    <property type="entry name" value="TPP_enzyme_M"/>
    <property type="match status" value="1"/>
</dbReference>
<dbReference type="EMBL" id="JBFPJR010000032">
    <property type="protein sequence ID" value="MEX0429054.1"/>
    <property type="molecule type" value="Genomic_DNA"/>
</dbReference>
<reference evidence="7 8" key="1">
    <citation type="submission" date="2024-07" db="EMBL/GenBank/DDBJ databases">
        <authorList>
            <person name="Lee S."/>
            <person name="Kang M."/>
        </authorList>
    </citation>
    <scope>NUCLEOTIDE SEQUENCE [LARGE SCALE GENOMIC DNA]</scope>
    <source>
        <strain evidence="7 8">DS6</strain>
    </source>
</reference>
<accession>A0ABV3T1H4</accession>
<name>A0ABV3T1H4_9ACTN</name>
<dbReference type="Gene3D" id="3.40.50.970">
    <property type="match status" value="2"/>
</dbReference>
<keyword evidence="2 3" id="KW-0786">Thiamine pyrophosphate</keyword>
<sequence length="596" mass="64401">MSTTVADKLLERLREWGVEQVFGYPGDGINGIVGAFSRAGDQPRFIQARHEEMAAFEAVGFAKFSGEVGICAATSGPGAIHLLNGLYDAKLDHVPVVAIVGQTNRSAMGGNYQQEVDLISLFKDVASEYVQMVTVPEQVPNVIDRAIRIALARRAPTAVIIPNDVQELDYTPPEHAFKMVPSSLDINQPTAVPDGAALRRAADVLNAGSKVAILVGQGARAAADAVTAVADVLGAGVAKALLGKDVLSDELPWVTGSIGLLGTRPSYEMMRDCDTLLTVGSNFPYSQFLPDFGQARAVQIDLDGAMIGMRYPYEVNLVGDARTTLQALQPLLTRKEDRSWREGIEAGVRRWWDTMDKEAQVSADPINPMRIFSEFSAQAPSDCLIAADSGSAANWYARQIRFRADMRGSLSGTLATMGPAVPYAIGAKFAHPDRPSIAFEGDGAMQMNGLAELLTISRYWRTWSDPRLVVAVLHNNDLNQVTWELRAMGGTPDFIESQQLPDLSYADVAAAIGLGSLTVTDPEDLAGAWRHALSADRPYVLDVHCDADIPPIPPHADLDQVLNMSKALIKGDTSRWGVLKEGIKTKAQELLSHRES</sequence>
<evidence type="ECO:0000259" key="5">
    <source>
        <dbReference type="Pfam" id="PF02775"/>
    </source>
</evidence>
<dbReference type="Pfam" id="PF02776">
    <property type="entry name" value="TPP_enzyme_N"/>
    <property type="match status" value="1"/>
</dbReference>
<evidence type="ECO:0000256" key="2">
    <source>
        <dbReference type="ARBA" id="ARBA00023052"/>
    </source>
</evidence>
<dbReference type="InterPro" id="IPR047212">
    <property type="entry name" value="TPP_POXB-like"/>
</dbReference>
<comment type="caution">
    <text evidence="7">The sequence shown here is derived from an EMBL/GenBank/DDBJ whole genome shotgun (WGS) entry which is preliminary data.</text>
</comment>
<evidence type="ECO:0000259" key="4">
    <source>
        <dbReference type="Pfam" id="PF00205"/>
    </source>
</evidence>
<dbReference type="PROSITE" id="PS00187">
    <property type="entry name" value="TPP_ENZYMES"/>
    <property type="match status" value="1"/>
</dbReference>
<feature type="domain" description="Thiamine pyrophosphate enzyme central" evidence="4">
    <location>
        <begin position="198"/>
        <end position="328"/>
    </location>
</feature>
<dbReference type="InterPro" id="IPR029035">
    <property type="entry name" value="DHS-like_NAD/FAD-binding_dom"/>
</dbReference>
<dbReference type="InterPro" id="IPR000399">
    <property type="entry name" value="TPP-bd_CS"/>
</dbReference>
<dbReference type="InterPro" id="IPR047210">
    <property type="entry name" value="TPP_PYR_POXB-like"/>
</dbReference>
<protein>
    <submittedName>
        <fullName evidence="7">Thiamine pyrophosphate-requiring protein</fullName>
    </submittedName>
</protein>
<evidence type="ECO:0000313" key="7">
    <source>
        <dbReference type="EMBL" id="MEX0429054.1"/>
    </source>
</evidence>
<dbReference type="InterPro" id="IPR029061">
    <property type="entry name" value="THDP-binding"/>
</dbReference>
<evidence type="ECO:0000313" key="8">
    <source>
        <dbReference type="Proteomes" id="UP001556631"/>
    </source>
</evidence>
<dbReference type="CDD" id="cd02014">
    <property type="entry name" value="TPP_POX"/>
    <property type="match status" value="1"/>
</dbReference>
<dbReference type="SUPFAM" id="SSF52518">
    <property type="entry name" value="Thiamin diphosphate-binding fold (THDP-binding)"/>
    <property type="match status" value="2"/>
</dbReference>
<dbReference type="InterPro" id="IPR011766">
    <property type="entry name" value="TPP_enzyme_TPP-bd"/>
</dbReference>
<organism evidence="7 8">
    <name type="scientific">Nocardioides eburneus</name>
    <dbReference type="NCBI Taxonomy" id="3231482"/>
    <lineage>
        <taxon>Bacteria</taxon>
        <taxon>Bacillati</taxon>
        <taxon>Actinomycetota</taxon>
        <taxon>Actinomycetes</taxon>
        <taxon>Propionibacteriales</taxon>
        <taxon>Nocardioidaceae</taxon>
        <taxon>Nocardioides</taxon>
    </lineage>
</organism>
<dbReference type="InterPro" id="IPR012001">
    <property type="entry name" value="Thiamin_PyroP_enz_TPP-bd_dom"/>
</dbReference>
<proteinExistence type="inferred from homology"/>
<dbReference type="InterPro" id="IPR012000">
    <property type="entry name" value="Thiamin_PyroP_enz_cen_dom"/>
</dbReference>